<dbReference type="EMBL" id="JACHHG010000018">
    <property type="protein sequence ID" value="MBB6099992.1"/>
    <property type="molecule type" value="Genomic_DNA"/>
</dbReference>
<evidence type="ECO:0000313" key="4">
    <source>
        <dbReference type="Proteomes" id="UP000569951"/>
    </source>
</evidence>
<dbReference type="Proteomes" id="UP000569951">
    <property type="component" value="Unassembled WGS sequence"/>
</dbReference>
<evidence type="ECO:0000256" key="1">
    <source>
        <dbReference type="SAM" id="SignalP"/>
    </source>
</evidence>
<proteinExistence type="predicted"/>
<dbReference type="InterPro" id="IPR024361">
    <property type="entry name" value="BACON"/>
</dbReference>
<keyword evidence="4" id="KW-1185">Reference proteome</keyword>
<sequence>MRQVSAALFFTLLLAGCSQQAQPPNPNPDPTTLRVDPLVLSAQVGETISGTVLLPALQQPLSYTVTAKPDWLTVTPEQGTATPDAPLQVRASATCPETPQVLQGQVSFETQPRLPVERASITLICNPVPGDTTPEAFSFEQVNGAAPGSTVDSNEIIVSGINVPVTLTVQGGQILLNGALQAATSLTVHSGDRIRVRVVASSAAGGERIALVNIGGVSAAFVVITETPPPVGALQVSPAQLDFTAVGPEHKRTLWVTKDNSTASISASSSNCEGIVSYTPASARAPQAAFQVTPLKAGACYLTFRVGAESVNALITVTTTDVVVE</sequence>
<dbReference type="AlphaFoldDB" id="A0A841I832"/>
<name>A0A841I832_9DEIO</name>
<gene>
    <name evidence="3" type="ORF">HNR42_003453</name>
</gene>
<reference evidence="3 4" key="1">
    <citation type="submission" date="2020-08" db="EMBL/GenBank/DDBJ databases">
        <title>Genomic Encyclopedia of Type Strains, Phase IV (KMG-IV): sequencing the most valuable type-strain genomes for metagenomic binning, comparative biology and taxonomic classification.</title>
        <authorList>
            <person name="Goeker M."/>
        </authorList>
    </citation>
    <scope>NUCLEOTIDE SEQUENCE [LARGE SCALE GENOMIC DNA]</scope>
    <source>
        <strain evidence="3 4">DSM 21458</strain>
    </source>
</reference>
<keyword evidence="1" id="KW-0732">Signal</keyword>
<feature type="chain" id="PRO_5032407272" description="BACON domain-containing protein" evidence="1">
    <location>
        <begin position="22"/>
        <end position="325"/>
    </location>
</feature>
<organism evidence="3 4">
    <name type="scientific">Deinobacterium chartae</name>
    <dbReference type="NCBI Taxonomy" id="521158"/>
    <lineage>
        <taxon>Bacteria</taxon>
        <taxon>Thermotogati</taxon>
        <taxon>Deinococcota</taxon>
        <taxon>Deinococci</taxon>
        <taxon>Deinococcales</taxon>
        <taxon>Deinococcaceae</taxon>
        <taxon>Deinobacterium</taxon>
    </lineage>
</organism>
<protein>
    <recommendedName>
        <fullName evidence="2">BACON domain-containing protein</fullName>
    </recommendedName>
</protein>
<dbReference type="RefSeq" id="WP_183988730.1">
    <property type="nucleotide sequence ID" value="NZ_JACHHG010000018.1"/>
</dbReference>
<dbReference type="Pfam" id="PF19190">
    <property type="entry name" value="BACON_2"/>
    <property type="match status" value="1"/>
</dbReference>
<comment type="caution">
    <text evidence="3">The sequence shown here is derived from an EMBL/GenBank/DDBJ whole genome shotgun (WGS) entry which is preliminary data.</text>
</comment>
<feature type="domain" description="BACON" evidence="2">
    <location>
        <begin position="58"/>
        <end position="102"/>
    </location>
</feature>
<dbReference type="PROSITE" id="PS51257">
    <property type="entry name" value="PROKAR_LIPOPROTEIN"/>
    <property type="match status" value="1"/>
</dbReference>
<evidence type="ECO:0000259" key="2">
    <source>
        <dbReference type="Pfam" id="PF19190"/>
    </source>
</evidence>
<accession>A0A841I832</accession>
<evidence type="ECO:0000313" key="3">
    <source>
        <dbReference type="EMBL" id="MBB6099992.1"/>
    </source>
</evidence>
<feature type="signal peptide" evidence="1">
    <location>
        <begin position="1"/>
        <end position="21"/>
    </location>
</feature>